<evidence type="ECO:0000256" key="4">
    <source>
        <dbReference type="ARBA" id="ARBA00013244"/>
    </source>
</evidence>
<evidence type="ECO:0000259" key="13">
    <source>
        <dbReference type="Pfam" id="PF06974"/>
    </source>
</evidence>
<feature type="domain" description="O-acyltransferase WSD1-like N-terminal" evidence="12">
    <location>
        <begin position="15"/>
        <end position="226"/>
    </location>
</feature>
<evidence type="ECO:0000259" key="12">
    <source>
        <dbReference type="Pfam" id="PF03007"/>
    </source>
</evidence>
<dbReference type="EMBL" id="BAABAH010000001">
    <property type="protein sequence ID" value="GAA3802967.1"/>
    <property type="molecule type" value="Genomic_DNA"/>
</dbReference>
<evidence type="ECO:0000256" key="11">
    <source>
        <dbReference type="SAM" id="MobiDB-lite"/>
    </source>
</evidence>
<reference evidence="15" key="1">
    <citation type="journal article" date="2019" name="Int. J. Syst. Evol. Microbiol.">
        <title>The Global Catalogue of Microorganisms (GCM) 10K type strain sequencing project: providing services to taxonomists for standard genome sequencing and annotation.</title>
        <authorList>
            <consortium name="The Broad Institute Genomics Platform"/>
            <consortium name="The Broad Institute Genome Sequencing Center for Infectious Disease"/>
            <person name="Wu L."/>
            <person name="Ma J."/>
        </authorList>
    </citation>
    <scope>NUCLEOTIDE SEQUENCE [LARGE SCALE GENOMIC DNA]</scope>
    <source>
        <strain evidence="15">JCM 16953</strain>
    </source>
</reference>
<feature type="region of interest" description="Disordered" evidence="11">
    <location>
        <begin position="179"/>
        <end position="198"/>
    </location>
</feature>
<protein>
    <recommendedName>
        <fullName evidence="4">diacylglycerol O-acyltransferase</fullName>
        <ecNumber evidence="4">2.3.1.20</ecNumber>
    </recommendedName>
</protein>
<dbReference type="InterPro" id="IPR004255">
    <property type="entry name" value="O-acyltransferase_WSD1_N"/>
</dbReference>
<dbReference type="PANTHER" id="PTHR31650:SF1">
    <property type="entry name" value="WAX ESTER SYNTHASE_DIACYLGLYCEROL ACYLTRANSFERASE 4-RELATED"/>
    <property type="match status" value="1"/>
</dbReference>
<accession>A0ABP7HTU2</accession>
<gene>
    <name evidence="14" type="ORF">GCM10022242_02410</name>
</gene>
<evidence type="ECO:0000256" key="3">
    <source>
        <dbReference type="ARBA" id="ARBA00009587"/>
    </source>
</evidence>
<evidence type="ECO:0000313" key="14">
    <source>
        <dbReference type="EMBL" id="GAA3802967.1"/>
    </source>
</evidence>
<keyword evidence="6" id="KW-0808">Transferase</keyword>
<dbReference type="Gene3D" id="3.30.559.10">
    <property type="entry name" value="Chloramphenicol acetyltransferase-like domain"/>
    <property type="match status" value="1"/>
</dbReference>
<evidence type="ECO:0000256" key="10">
    <source>
        <dbReference type="ARBA" id="ARBA00048109"/>
    </source>
</evidence>
<evidence type="ECO:0000256" key="9">
    <source>
        <dbReference type="ARBA" id="ARBA00023315"/>
    </source>
</evidence>
<evidence type="ECO:0000256" key="2">
    <source>
        <dbReference type="ARBA" id="ARBA00005189"/>
    </source>
</evidence>
<evidence type="ECO:0000256" key="7">
    <source>
        <dbReference type="ARBA" id="ARBA00022798"/>
    </source>
</evidence>
<dbReference type="EC" id="2.3.1.20" evidence="4"/>
<keyword evidence="15" id="KW-1185">Reference proteome</keyword>
<evidence type="ECO:0000313" key="15">
    <source>
        <dbReference type="Proteomes" id="UP001501821"/>
    </source>
</evidence>
<evidence type="ECO:0000256" key="5">
    <source>
        <dbReference type="ARBA" id="ARBA00022516"/>
    </source>
</evidence>
<dbReference type="InterPro" id="IPR023213">
    <property type="entry name" value="CAT-like_dom_sf"/>
</dbReference>
<comment type="pathway">
    <text evidence="2">Lipid metabolism.</text>
</comment>
<organism evidence="14 15">
    <name type="scientific">Nocardioides panacisoli</name>
    <dbReference type="NCBI Taxonomy" id="627624"/>
    <lineage>
        <taxon>Bacteria</taxon>
        <taxon>Bacillati</taxon>
        <taxon>Actinomycetota</taxon>
        <taxon>Actinomycetes</taxon>
        <taxon>Propionibacteriales</taxon>
        <taxon>Nocardioidaceae</taxon>
        <taxon>Nocardioides</taxon>
    </lineage>
</organism>
<name>A0ABP7HTU2_9ACTN</name>
<keyword evidence="5" id="KW-0444">Lipid biosynthesis</keyword>
<dbReference type="Pfam" id="PF06974">
    <property type="entry name" value="WS_DGAT_C"/>
    <property type="match status" value="1"/>
</dbReference>
<keyword evidence="9" id="KW-0012">Acyltransferase</keyword>
<evidence type="ECO:0000256" key="8">
    <source>
        <dbReference type="ARBA" id="ARBA00023098"/>
    </source>
</evidence>
<proteinExistence type="inferred from homology"/>
<comment type="catalytic activity">
    <reaction evidence="10">
        <text>an acyl-CoA + a 1,2-diacyl-sn-glycerol = a triacyl-sn-glycerol + CoA</text>
        <dbReference type="Rhea" id="RHEA:10868"/>
        <dbReference type="ChEBI" id="CHEBI:17815"/>
        <dbReference type="ChEBI" id="CHEBI:57287"/>
        <dbReference type="ChEBI" id="CHEBI:58342"/>
        <dbReference type="ChEBI" id="CHEBI:64615"/>
        <dbReference type="EC" id="2.3.1.20"/>
    </reaction>
</comment>
<comment type="pathway">
    <text evidence="1">Glycerolipid metabolism; triacylglycerol biosynthesis.</text>
</comment>
<sequence length="529" mass="56778">MVSAPRLLPGKPIDPTSAAFLLAETRNQPMHVGGLQLFELPEDAGPNYVREMYEKMRDVEEIAPLFLKHPYRSVRTGGQLVWRPDEQFDIEHHVRHSALPEPGRVRELLDLCGRLHSTRLAWERPLWEAHVIEGLADGRVALYTKIHHGLVDGISAMRLLQKVLSTDPDRRNMQAMWSAEAVRSRRSRKEEDHDNDPGAIAAAVSGATAAVVGAAAAATEVAAGAMSGAADVVVDAAAGAADAARGLSIPDLPVDVMRTALAISADAAGMPGALVRTLRRGIRNETSAVSLYAPRTIFNQKITGSRRFAAQDWPIERMRAIGKASNTTINDVVLAMCSGAIRKYLTDLDALPDTSLVAMVPVGLKAKESHVASADGGNAVGAVMVKMATDLDDPERRLKTIHASMKDGKDALSSMTPSQIMAMSAIGMAPAIVPGLLRMQGVVRPPFNLIISNVPGPRSTHYWNGARLAGTYPLSIPINGMALNITCTSYDGDMGFGLTGCRRTVPHLQRLLTFLDEELGALEKAAGVN</sequence>
<evidence type="ECO:0000256" key="6">
    <source>
        <dbReference type="ARBA" id="ARBA00022679"/>
    </source>
</evidence>
<evidence type="ECO:0000256" key="1">
    <source>
        <dbReference type="ARBA" id="ARBA00004771"/>
    </source>
</evidence>
<keyword evidence="7" id="KW-0319">Glycerol metabolism</keyword>
<comment type="similarity">
    <text evidence="3">Belongs to the long-chain O-acyltransferase family.</text>
</comment>
<dbReference type="SUPFAM" id="SSF52777">
    <property type="entry name" value="CoA-dependent acyltransferases"/>
    <property type="match status" value="1"/>
</dbReference>
<dbReference type="InterPro" id="IPR045034">
    <property type="entry name" value="O-acyltransferase_WSD1-like"/>
</dbReference>
<comment type="caution">
    <text evidence="14">The sequence shown here is derived from an EMBL/GenBank/DDBJ whole genome shotgun (WGS) entry which is preliminary data.</text>
</comment>
<dbReference type="RefSeq" id="WP_344771942.1">
    <property type="nucleotide sequence ID" value="NZ_BAABAH010000001.1"/>
</dbReference>
<dbReference type="PANTHER" id="PTHR31650">
    <property type="entry name" value="O-ACYLTRANSFERASE (WSD1-LIKE) FAMILY PROTEIN"/>
    <property type="match status" value="1"/>
</dbReference>
<feature type="domain" description="O-acyltransferase WSD1-like N-terminal" evidence="12">
    <location>
        <begin position="255"/>
        <end position="333"/>
    </location>
</feature>
<dbReference type="Proteomes" id="UP001501821">
    <property type="component" value="Unassembled WGS sequence"/>
</dbReference>
<dbReference type="Pfam" id="PF03007">
    <property type="entry name" value="WS_DGAT_cat"/>
    <property type="match status" value="2"/>
</dbReference>
<dbReference type="InterPro" id="IPR009721">
    <property type="entry name" value="O-acyltransferase_WSD1_C"/>
</dbReference>
<feature type="domain" description="O-acyltransferase WSD1 C-terminal" evidence="13">
    <location>
        <begin position="377"/>
        <end position="522"/>
    </location>
</feature>
<keyword evidence="8" id="KW-0443">Lipid metabolism</keyword>